<keyword evidence="3" id="KW-0175">Coiled coil</keyword>
<dbReference type="PANTHER" id="PTHR34598">
    <property type="entry name" value="BLL6449 PROTEIN"/>
    <property type="match status" value="1"/>
</dbReference>
<dbReference type="InterPro" id="IPR044053">
    <property type="entry name" value="AsaB-like"/>
</dbReference>
<name>A0A4U0UAT6_9PEZI</name>
<comment type="caution">
    <text evidence="4">The sequence shown here is derived from an EMBL/GenBank/DDBJ whole genome shotgun (WGS) entry which is preliminary data.</text>
</comment>
<dbReference type="GO" id="GO:0016491">
    <property type="term" value="F:oxidoreductase activity"/>
    <property type="evidence" value="ECO:0007669"/>
    <property type="project" value="UniProtKB-KW"/>
</dbReference>
<feature type="coiled-coil region" evidence="3">
    <location>
        <begin position="358"/>
        <end position="480"/>
    </location>
</feature>
<keyword evidence="1" id="KW-0560">Oxidoreductase</keyword>
<evidence type="ECO:0000313" key="5">
    <source>
        <dbReference type="Proteomes" id="UP000308549"/>
    </source>
</evidence>
<evidence type="ECO:0000256" key="2">
    <source>
        <dbReference type="ARBA" id="ARBA00023604"/>
    </source>
</evidence>
<dbReference type="PANTHER" id="PTHR34598:SF3">
    <property type="entry name" value="OXIDOREDUCTASE AN1597"/>
    <property type="match status" value="1"/>
</dbReference>
<organism evidence="4 5">
    <name type="scientific">Salinomyces thailandicus</name>
    <dbReference type="NCBI Taxonomy" id="706561"/>
    <lineage>
        <taxon>Eukaryota</taxon>
        <taxon>Fungi</taxon>
        <taxon>Dikarya</taxon>
        <taxon>Ascomycota</taxon>
        <taxon>Pezizomycotina</taxon>
        <taxon>Dothideomycetes</taxon>
        <taxon>Dothideomycetidae</taxon>
        <taxon>Mycosphaerellales</taxon>
        <taxon>Teratosphaeriaceae</taxon>
        <taxon>Salinomyces</taxon>
    </lineage>
</organism>
<dbReference type="NCBIfam" id="NF041278">
    <property type="entry name" value="CmcJ_NvfI_EfuI"/>
    <property type="match status" value="1"/>
</dbReference>
<dbReference type="AlphaFoldDB" id="A0A4U0UAT6"/>
<protein>
    <submittedName>
        <fullName evidence="4">Uncharacterized protein</fullName>
    </submittedName>
</protein>
<evidence type="ECO:0000256" key="1">
    <source>
        <dbReference type="ARBA" id="ARBA00023002"/>
    </source>
</evidence>
<gene>
    <name evidence="4" type="ORF">B0A50_01621</name>
</gene>
<reference evidence="4 5" key="1">
    <citation type="submission" date="2017-03" db="EMBL/GenBank/DDBJ databases">
        <title>Genomes of endolithic fungi from Antarctica.</title>
        <authorList>
            <person name="Coleine C."/>
            <person name="Masonjones S."/>
            <person name="Stajich J.E."/>
        </authorList>
    </citation>
    <scope>NUCLEOTIDE SEQUENCE [LARGE SCALE GENOMIC DNA]</scope>
    <source>
        <strain evidence="4 5">CCFEE 6315</strain>
    </source>
</reference>
<proteinExistence type="inferred from homology"/>
<dbReference type="EMBL" id="NAJL01000005">
    <property type="protein sequence ID" value="TKA32513.1"/>
    <property type="molecule type" value="Genomic_DNA"/>
</dbReference>
<comment type="similarity">
    <text evidence="2">Belongs to the asaB hydroxylase/desaturase family.</text>
</comment>
<accession>A0A4U0UAT6</accession>
<dbReference type="Proteomes" id="UP000308549">
    <property type="component" value="Unassembled WGS sequence"/>
</dbReference>
<evidence type="ECO:0000313" key="4">
    <source>
        <dbReference type="EMBL" id="TKA32513.1"/>
    </source>
</evidence>
<sequence>MGTAASPEFTPEKRAPRDVTVQLQYLKDLPFYQKEKPVQITPNFQDTEGKTTVVLESGPAETIQDIRGIDHAFTLDDNGFTFAKSPTTFIDWSSQPKIAEHYLQEMEDLLRREVEGVDEIMFYDARIRQSADGGLRVEGLSYNPFAKQVHRDNTDVSCVQKIRNLTELKADYLLGGRCRIINIWRPIKHPVFDCSLAVADGGKLLPGDVMECERHLAKTGAYHDTMGVVKHRLGFEWFYCGEMEPDDVLLFKNYDSSTSVPARHCLHTAFDLPPEMVKANAPTRESIEVRALVFTYPAGQRRPSTATALSQHPLAQKLAQGKLTRLTDEHSITDRVRTDIDEAGEVKDAMLILRRQENELLKRYCEALTAERDALRDDVVTADAERDRALAGAQSKRKQVEIQASRIESLEAEMTLARQQLGQSQPQLRRQLSESSRELLDARSELVRYRQASMDLQGERDRLLEHVEGLKAQVQRWKDEAMGCASGAVSRCWQASVDEAVRREREKDSWVIRNLREEIMQLRTLGMESASSY</sequence>
<keyword evidence="5" id="KW-1185">Reference proteome</keyword>
<evidence type="ECO:0000256" key="3">
    <source>
        <dbReference type="SAM" id="Coils"/>
    </source>
</evidence>
<dbReference type="OrthoDB" id="412788at2759"/>